<feature type="domain" description="HTH tetR-type" evidence="5">
    <location>
        <begin position="10"/>
        <end position="70"/>
    </location>
</feature>
<dbReference type="RefSeq" id="WP_004615481.1">
    <property type="nucleotide sequence ID" value="NZ_APMP01000001.1"/>
</dbReference>
<name>R0EEP3_CAUVI</name>
<dbReference type="PANTHER" id="PTHR30055:SF146">
    <property type="entry name" value="HTH-TYPE TRANSCRIPTIONAL DUAL REGULATOR CECR"/>
    <property type="match status" value="1"/>
</dbReference>
<dbReference type="Pfam" id="PF14246">
    <property type="entry name" value="TetR_C_7"/>
    <property type="match status" value="1"/>
</dbReference>
<dbReference type="Proteomes" id="UP000013063">
    <property type="component" value="Unassembled WGS sequence"/>
</dbReference>
<dbReference type="InterPro" id="IPR050109">
    <property type="entry name" value="HTH-type_TetR-like_transc_reg"/>
</dbReference>
<keyword evidence="3" id="KW-0804">Transcription</keyword>
<dbReference type="InterPro" id="IPR039536">
    <property type="entry name" value="TetR_C_Proteobacteria"/>
</dbReference>
<keyword evidence="1" id="KW-0805">Transcription regulation</keyword>
<evidence type="ECO:0000313" key="6">
    <source>
        <dbReference type="EMBL" id="ENZ83903.1"/>
    </source>
</evidence>
<gene>
    <name evidence="6" type="ORF">OR37_00411</name>
</gene>
<dbReference type="SUPFAM" id="SSF46689">
    <property type="entry name" value="Homeodomain-like"/>
    <property type="match status" value="1"/>
</dbReference>
<evidence type="ECO:0000256" key="1">
    <source>
        <dbReference type="ARBA" id="ARBA00023015"/>
    </source>
</evidence>
<dbReference type="Gene3D" id="1.10.10.60">
    <property type="entry name" value="Homeodomain-like"/>
    <property type="match status" value="1"/>
</dbReference>
<protein>
    <submittedName>
        <fullName evidence="6">Transcriptional regulator, TetR family</fullName>
    </submittedName>
</protein>
<dbReference type="PATRIC" id="fig|1292034.3.peg.408"/>
<dbReference type="PRINTS" id="PR00455">
    <property type="entry name" value="HTHTETR"/>
</dbReference>
<keyword evidence="7" id="KW-1185">Reference proteome</keyword>
<dbReference type="STRING" id="1292034.OR37_00411"/>
<dbReference type="SUPFAM" id="SSF48498">
    <property type="entry name" value="Tetracyclin repressor-like, C-terminal domain"/>
    <property type="match status" value="1"/>
</dbReference>
<evidence type="ECO:0000256" key="3">
    <source>
        <dbReference type="ARBA" id="ARBA00023163"/>
    </source>
</evidence>
<dbReference type="EMBL" id="APMP01000001">
    <property type="protein sequence ID" value="ENZ83903.1"/>
    <property type="molecule type" value="Genomic_DNA"/>
</dbReference>
<evidence type="ECO:0000313" key="7">
    <source>
        <dbReference type="Proteomes" id="UP000013063"/>
    </source>
</evidence>
<feature type="DNA-binding region" description="H-T-H motif" evidence="4">
    <location>
        <begin position="33"/>
        <end position="52"/>
    </location>
</feature>
<reference evidence="6 7" key="1">
    <citation type="journal article" date="2013" name="Genome Announc.">
        <title>Draft Genome Sequence for Caulobacter sp. Strain OR37, a Bacterium Tolerant to Heavy Metals.</title>
        <authorList>
            <person name="Utturkar S.M."/>
            <person name="Bollmann A."/>
            <person name="Brzoska R.M."/>
            <person name="Klingeman D.M."/>
            <person name="Epstein S.E."/>
            <person name="Palumbo A.V."/>
            <person name="Brown S.D."/>
        </authorList>
    </citation>
    <scope>NUCLEOTIDE SEQUENCE [LARGE SCALE GENOMIC DNA]</scope>
    <source>
        <strain evidence="6 7">OR37</strain>
    </source>
</reference>
<dbReference type="eggNOG" id="COG1309">
    <property type="taxonomic scope" value="Bacteria"/>
</dbReference>
<dbReference type="InterPro" id="IPR001647">
    <property type="entry name" value="HTH_TetR"/>
</dbReference>
<dbReference type="FunFam" id="1.10.10.60:FF:000141">
    <property type="entry name" value="TetR family transcriptional regulator"/>
    <property type="match status" value="1"/>
</dbReference>
<dbReference type="PANTHER" id="PTHR30055">
    <property type="entry name" value="HTH-TYPE TRANSCRIPTIONAL REGULATOR RUTR"/>
    <property type="match status" value="1"/>
</dbReference>
<evidence type="ECO:0000259" key="5">
    <source>
        <dbReference type="PROSITE" id="PS50977"/>
    </source>
</evidence>
<dbReference type="Pfam" id="PF00440">
    <property type="entry name" value="TetR_N"/>
    <property type="match status" value="1"/>
</dbReference>
<dbReference type="GO" id="GO:0003700">
    <property type="term" value="F:DNA-binding transcription factor activity"/>
    <property type="evidence" value="ECO:0007669"/>
    <property type="project" value="TreeGrafter"/>
</dbReference>
<comment type="caution">
    <text evidence="6">The sequence shown here is derived from an EMBL/GenBank/DDBJ whole genome shotgun (WGS) entry which is preliminary data.</text>
</comment>
<dbReference type="PROSITE" id="PS50977">
    <property type="entry name" value="HTH_TETR_2"/>
    <property type="match status" value="1"/>
</dbReference>
<evidence type="ECO:0000256" key="4">
    <source>
        <dbReference type="PROSITE-ProRule" id="PRU00335"/>
    </source>
</evidence>
<evidence type="ECO:0000256" key="2">
    <source>
        <dbReference type="ARBA" id="ARBA00023125"/>
    </source>
</evidence>
<dbReference type="AlphaFoldDB" id="R0EEP3"/>
<keyword evidence="2 4" id="KW-0238">DNA-binding</keyword>
<dbReference type="InterPro" id="IPR036271">
    <property type="entry name" value="Tet_transcr_reg_TetR-rel_C_sf"/>
</dbReference>
<organism evidence="6 7">
    <name type="scientific">Caulobacter vibrioides OR37</name>
    <dbReference type="NCBI Taxonomy" id="1292034"/>
    <lineage>
        <taxon>Bacteria</taxon>
        <taxon>Pseudomonadati</taxon>
        <taxon>Pseudomonadota</taxon>
        <taxon>Alphaproteobacteria</taxon>
        <taxon>Caulobacterales</taxon>
        <taxon>Caulobacteraceae</taxon>
        <taxon>Caulobacter</taxon>
    </lineage>
</organism>
<dbReference type="GO" id="GO:0000976">
    <property type="term" value="F:transcription cis-regulatory region binding"/>
    <property type="evidence" value="ECO:0007669"/>
    <property type="project" value="TreeGrafter"/>
</dbReference>
<dbReference type="InterPro" id="IPR009057">
    <property type="entry name" value="Homeodomain-like_sf"/>
</dbReference>
<sequence length="209" mass="23414">MDIKPRKDRDSRREAILDIAAELFLNEGFEATSMSTIAARVGGSKSTLYNYFKSKEEIFQAHVERYCNWQSEEMFHLLDDEGDDVSAALTRIGRRYVTNVMSDRNMRHFRLIVSAAERSPELGKAFYEAGPLRGARLLGGFLARMRDKGLIDAADPLSAAHQFIGLCQNRMLKSRLVGHSSEPTRQEVDAEVDAAVRTFVAAFAPRAAP</sequence>
<proteinExistence type="predicted"/>
<accession>R0EEP3</accession>
<dbReference type="Gene3D" id="1.10.357.10">
    <property type="entry name" value="Tetracycline Repressor, domain 2"/>
    <property type="match status" value="1"/>
</dbReference>